<gene>
    <name evidence="2" type="ORF">O181_087241</name>
</gene>
<dbReference type="AlphaFoldDB" id="A0A9Q3IPA5"/>
<reference evidence="2" key="1">
    <citation type="submission" date="2021-03" db="EMBL/GenBank/DDBJ databases">
        <title>Draft genome sequence of rust myrtle Austropuccinia psidii MF-1, a brazilian biotype.</title>
        <authorList>
            <person name="Quecine M.C."/>
            <person name="Pachon D.M.R."/>
            <person name="Bonatelli M.L."/>
            <person name="Correr F.H."/>
            <person name="Franceschini L.M."/>
            <person name="Leite T.F."/>
            <person name="Margarido G.R.A."/>
            <person name="Almeida C.A."/>
            <person name="Ferrarezi J.A."/>
            <person name="Labate C.A."/>
        </authorList>
    </citation>
    <scope>NUCLEOTIDE SEQUENCE</scope>
    <source>
        <strain evidence="2">MF-1</strain>
    </source>
</reference>
<proteinExistence type="predicted"/>
<keyword evidence="3" id="KW-1185">Reference proteome</keyword>
<protein>
    <submittedName>
        <fullName evidence="2">Uncharacterized protein</fullName>
    </submittedName>
</protein>
<feature type="region of interest" description="Disordered" evidence="1">
    <location>
        <begin position="86"/>
        <end position="112"/>
    </location>
</feature>
<evidence type="ECO:0000313" key="3">
    <source>
        <dbReference type="Proteomes" id="UP000765509"/>
    </source>
</evidence>
<evidence type="ECO:0000256" key="1">
    <source>
        <dbReference type="SAM" id="MobiDB-lite"/>
    </source>
</evidence>
<comment type="caution">
    <text evidence="2">The sequence shown here is derived from an EMBL/GenBank/DDBJ whole genome shotgun (WGS) entry which is preliminary data.</text>
</comment>
<evidence type="ECO:0000313" key="2">
    <source>
        <dbReference type="EMBL" id="MBW0547526.1"/>
    </source>
</evidence>
<feature type="region of interest" description="Disordered" evidence="1">
    <location>
        <begin position="1"/>
        <end position="46"/>
    </location>
</feature>
<sequence length="112" mass="13302">MNLPPPDNGFQQQKYRNGFHRTVYSNPSNLQRTSPMDNGRQGIQPRVPLERTCRKYAEYFPQRDILQRTYNRREIEPEITYSDSFRHIRSGNPTKLPSGFTPLRHHQISDQE</sequence>
<name>A0A9Q3IPA5_9BASI</name>
<organism evidence="2 3">
    <name type="scientific">Austropuccinia psidii MF-1</name>
    <dbReference type="NCBI Taxonomy" id="1389203"/>
    <lineage>
        <taxon>Eukaryota</taxon>
        <taxon>Fungi</taxon>
        <taxon>Dikarya</taxon>
        <taxon>Basidiomycota</taxon>
        <taxon>Pucciniomycotina</taxon>
        <taxon>Pucciniomycetes</taxon>
        <taxon>Pucciniales</taxon>
        <taxon>Sphaerophragmiaceae</taxon>
        <taxon>Austropuccinia</taxon>
    </lineage>
</organism>
<accession>A0A9Q3IPA5</accession>
<feature type="compositionally biased region" description="Polar residues" evidence="1">
    <location>
        <begin position="23"/>
        <end position="36"/>
    </location>
</feature>
<dbReference type="EMBL" id="AVOT02052607">
    <property type="protein sequence ID" value="MBW0547526.1"/>
    <property type="molecule type" value="Genomic_DNA"/>
</dbReference>
<dbReference type="Proteomes" id="UP000765509">
    <property type="component" value="Unassembled WGS sequence"/>
</dbReference>